<reference evidence="1" key="3">
    <citation type="submission" date="2020-06" db="EMBL/GenBank/DDBJ databases">
        <title>Helianthus annuus Genome sequencing and assembly Release 2.</title>
        <authorList>
            <person name="Gouzy J."/>
            <person name="Langlade N."/>
            <person name="Munos S."/>
        </authorList>
    </citation>
    <scope>NUCLEOTIDE SEQUENCE</scope>
    <source>
        <tissue evidence="1">Leaves</tissue>
    </source>
</reference>
<reference evidence="2" key="2">
    <citation type="submission" date="2017-02" db="EMBL/GenBank/DDBJ databases">
        <title>Sunflower complete genome.</title>
        <authorList>
            <person name="Langlade N."/>
            <person name="Munos S."/>
        </authorList>
    </citation>
    <scope>NUCLEOTIDE SEQUENCE [LARGE SCALE GENOMIC DNA]</scope>
    <source>
        <tissue evidence="2">Leaves</tissue>
    </source>
</reference>
<dbReference type="PANTHER" id="PTHR37265">
    <property type="entry name" value="OS01G0195300 PROTEIN"/>
    <property type="match status" value="1"/>
</dbReference>
<name>A0A251TRW9_HELAN</name>
<evidence type="ECO:0000313" key="1">
    <source>
        <dbReference type="EMBL" id="KAF5788577.1"/>
    </source>
</evidence>
<dbReference type="InParanoid" id="A0A251TRW9"/>
<dbReference type="AlphaFoldDB" id="A0A251TRW9"/>
<dbReference type="PANTHER" id="PTHR37265:SF5">
    <property type="entry name" value="OS01G0195300 PROTEIN"/>
    <property type="match status" value="1"/>
</dbReference>
<keyword evidence="3" id="KW-1185">Reference proteome</keyword>
<dbReference type="Proteomes" id="UP000215914">
    <property type="component" value="Chromosome 10"/>
</dbReference>
<organism evidence="2 3">
    <name type="scientific">Helianthus annuus</name>
    <name type="common">Common sunflower</name>
    <dbReference type="NCBI Taxonomy" id="4232"/>
    <lineage>
        <taxon>Eukaryota</taxon>
        <taxon>Viridiplantae</taxon>
        <taxon>Streptophyta</taxon>
        <taxon>Embryophyta</taxon>
        <taxon>Tracheophyta</taxon>
        <taxon>Spermatophyta</taxon>
        <taxon>Magnoliopsida</taxon>
        <taxon>eudicotyledons</taxon>
        <taxon>Gunneridae</taxon>
        <taxon>Pentapetalae</taxon>
        <taxon>asterids</taxon>
        <taxon>campanulids</taxon>
        <taxon>Asterales</taxon>
        <taxon>Asteraceae</taxon>
        <taxon>Asteroideae</taxon>
        <taxon>Heliantheae alliance</taxon>
        <taxon>Heliantheae</taxon>
        <taxon>Helianthus</taxon>
    </lineage>
</organism>
<reference evidence="1 3" key="1">
    <citation type="journal article" date="2017" name="Nature">
        <title>The sunflower genome provides insights into oil metabolism, flowering and Asterid evolution.</title>
        <authorList>
            <person name="Badouin H."/>
            <person name="Gouzy J."/>
            <person name="Grassa C.J."/>
            <person name="Murat F."/>
            <person name="Staton S.E."/>
            <person name="Cottret L."/>
            <person name="Lelandais-Briere C."/>
            <person name="Owens G.L."/>
            <person name="Carrere S."/>
            <person name="Mayjonade B."/>
            <person name="Legrand L."/>
            <person name="Gill N."/>
            <person name="Kane N.C."/>
            <person name="Bowers J.E."/>
            <person name="Hubner S."/>
            <person name="Bellec A."/>
            <person name="Berard A."/>
            <person name="Berges H."/>
            <person name="Blanchet N."/>
            <person name="Boniface M.C."/>
            <person name="Brunel D."/>
            <person name="Catrice O."/>
            <person name="Chaidir N."/>
            <person name="Claudel C."/>
            <person name="Donnadieu C."/>
            <person name="Faraut T."/>
            <person name="Fievet G."/>
            <person name="Helmstetter N."/>
            <person name="King M."/>
            <person name="Knapp S.J."/>
            <person name="Lai Z."/>
            <person name="Le Paslier M.C."/>
            <person name="Lippi Y."/>
            <person name="Lorenzon L."/>
            <person name="Mandel J.R."/>
            <person name="Marage G."/>
            <person name="Marchand G."/>
            <person name="Marquand E."/>
            <person name="Bret-Mestries E."/>
            <person name="Morien E."/>
            <person name="Nambeesan S."/>
            <person name="Nguyen T."/>
            <person name="Pegot-Espagnet P."/>
            <person name="Pouilly N."/>
            <person name="Raftis F."/>
            <person name="Sallet E."/>
            <person name="Schiex T."/>
            <person name="Thomas J."/>
            <person name="Vandecasteele C."/>
            <person name="Vares D."/>
            <person name="Vear F."/>
            <person name="Vautrin S."/>
            <person name="Crespi M."/>
            <person name="Mangin B."/>
            <person name="Burke J.M."/>
            <person name="Salse J."/>
            <person name="Munos S."/>
            <person name="Vincourt P."/>
            <person name="Rieseberg L.H."/>
            <person name="Langlade N.B."/>
        </authorList>
    </citation>
    <scope>NUCLEOTIDE SEQUENCE [LARGE SCALE GENOMIC DNA]</scope>
    <source>
        <strain evidence="3">cv. SF193</strain>
        <tissue evidence="1">Leaves</tissue>
    </source>
</reference>
<evidence type="ECO:0000313" key="3">
    <source>
        <dbReference type="Proteomes" id="UP000215914"/>
    </source>
</evidence>
<dbReference type="Gramene" id="mRNA:HanXRQr2_Chr10g0465501">
    <property type="protein sequence ID" value="CDS:HanXRQr2_Chr10g0465501.1"/>
    <property type="gene ID" value="HanXRQr2_Chr10g0465501"/>
</dbReference>
<dbReference type="EMBL" id="CM007899">
    <property type="protein sequence ID" value="OTG13332.1"/>
    <property type="molecule type" value="Genomic_DNA"/>
</dbReference>
<protein>
    <submittedName>
        <fullName evidence="2">Uncharacterized protein</fullName>
    </submittedName>
</protein>
<proteinExistence type="predicted"/>
<sequence length="154" mass="16425">MEKMSEEAENMLTWLFSNEEEEGAFELSKFLEASAEMTCPTKVKIIDDPSWHPLIFQTAASYITINGNEELCGSSFSDSDTSYMAGIGVGIGTGCGGGFVVGEGGAWDGVADEASGWIETEEEENVVNGCSTPGGYCDDDMLAKFLGDDVDQSL</sequence>
<accession>A0A251TRW9</accession>
<gene>
    <name evidence="2" type="ORF">HannXRQ_Chr10g0319321</name>
    <name evidence="1" type="ORF">HanXRQr2_Chr10g0465501</name>
</gene>
<dbReference type="EMBL" id="MNCJ02000325">
    <property type="protein sequence ID" value="KAF5788577.1"/>
    <property type="molecule type" value="Genomic_DNA"/>
</dbReference>
<evidence type="ECO:0000313" key="2">
    <source>
        <dbReference type="EMBL" id="OTG13332.1"/>
    </source>
</evidence>
<dbReference type="OMA" id="ELESTCM"/>